<organism evidence="1 2">
    <name type="scientific">Microbacterium ureisolvens</name>
    <dbReference type="NCBI Taxonomy" id="2781186"/>
    <lineage>
        <taxon>Bacteria</taxon>
        <taxon>Bacillati</taxon>
        <taxon>Actinomycetota</taxon>
        <taxon>Actinomycetes</taxon>
        <taxon>Micrococcales</taxon>
        <taxon>Microbacteriaceae</taxon>
        <taxon>Microbacterium</taxon>
    </lineage>
</organism>
<keyword evidence="2" id="KW-1185">Reference proteome</keyword>
<evidence type="ECO:0008006" key="3">
    <source>
        <dbReference type="Google" id="ProtNLM"/>
    </source>
</evidence>
<evidence type="ECO:0000313" key="2">
    <source>
        <dbReference type="Proteomes" id="UP000777440"/>
    </source>
</evidence>
<proteinExistence type="predicted"/>
<comment type="caution">
    <text evidence="1">The sequence shown here is derived from an EMBL/GenBank/DDBJ whole genome shotgun (WGS) entry which is preliminary data.</text>
</comment>
<reference evidence="1 2" key="1">
    <citation type="journal article" date="2021" name="MBio">
        <title>Poor Competitiveness of Bradyrhizobium in Pigeon Pea Root Colonization in Indian Soils.</title>
        <authorList>
            <person name="Chalasani D."/>
            <person name="Basu A."/>
            <person name="Pullabhotla S.V.S.R.N."/>
            <person name="Jorrin B."/>
            <person name="Neal A.L."/>
            <person name="Poole P.S."/>
            <person name="Podile A.R."/>
            <person name="Tkacz A."/>
        </authorList>
    </citation>
    <scope>NUCLEOTIDE SEQUENCE [LARGE SCALE GENOMIC DNA]</scope>
    <source>
        <strain evidence="1 2">HU12</strain>
    </source>
</reference>
<evidence type="ECO:0000313" key="1">
    <source>
        <dbReference type="EMBL" id="MBW9110644.1"/>
    </source>
</evidence>
<name>A0ABS7I0L7_9MICO</name>
<sequence length="428" mass="48092">MADKAHSGASVGDAPELTETAQKLKDRCDAAGLKVLFRVMDRGEDWEQLVAVVEFPEGRSTRRVTIEDDEFEVLLDSDFESVRFLGDYAAFTDKSGTIEAALPPQGRPAFRLRNLPGVVVSVGDSEEENDEFSFLRRITWQLEIPDPNSSVALELGSVSALGGALLPTSTSLRVKGLPPSSHDEALENLETYANRLSFDLDVVFGASFRIPRRRRARRNNREDASQAAVRFPRNAYAMEPLQLYHYGREADGLPLLEFLAYYQAVEYFFPFFAREQMMNDVRATLKNPAFDPNDDRQVGRLINLTGQVRGVQTERDQLRTTIRSCLAPADLREFLESDQERLSALTAKKQPIRGVKAVRMDEVGEELRDQLSDRIYTIRCRIVHSKQDGGGYEEVLLPGTREADALHPDIDVLQFVAQRVLIARAARA</sequence>
<gene>
    <name evidence="1" type="ORF">JNB61_12750</name>
</gene>
<protein>
    <recommendedName>
        <fullName evidence="3">DUF2357 domain-containing protein</fullName>
    </recommendedName>
</protein>
<dbReference type="EMBL" id="JAEUAX010000006">
    <property type="protein sequence ID" value="MBW9110644.1"/>
    <property type="molecule type" value="Genomic_DNA"/>
</dbReference>
<dbReference type="RefSeq" id="WP_220339849.1">
    <property type="nucleotide sequence ID" value="NZ_JAEUAX010000006.1"/>
</dbReference>
<dbReference type="Proteomes" id="UP000777440">
    <property type="component" value="Unassembled WGS sequence"/>
</dbReference>
<accession>A0ABS7I0L7</accession>